<name>A0AAD9XP01_9ROSI</name>
<dbReference type="CDD" id="cd04660">
    <property type="entry name" value="nsLTP_like"/>
    <property type="match status" value="1"/>
</dbReference>
<sequence length="115" mass="11997">MANKHFFALAMLMVAGTLILGGHQVSAQLCGVNLSQLGSQCSVYISISGPKTPPSEGCCSVVKTIDVPCACAFITPDVEKRISMDKAVYVGRTCGLKIESGTKCGSYTVPPGLKI</sequence>
<dbReference type="SUPFAM" id="SSF47699">
    <property type="entry name" value="Bifunctional inhibitor/lipid-transfer protein/seed storage 2S albumin"/>
    <property type="match status" value="1"/>
</dbReference>
<dbReference type="PANTHER" id="PTHR33286">
    <property type="entry name" value="BIFUNCTIONAL INHIBITOR/LIPID-TRANSFER PROTEIN/SEED STORAGE 2S ALBUMIN SUPERFAMILY PROTEIN"/>
    <property type="match status" value="1"/>
</dbReference>
<dbReference type="PANTHER" id="PTHR33286:SF1">
    <property type="entry name" value="OS01G0800600 PROTEIN"/>
    <property type="match status" value="1"/>
</dbReference>
<feature type="domain" description="Bifunctional inhibitor/plant lipid transfer protein/seed storage helical" evidence="2">
    <location>
        <begin position="30"/>
        <end position="104"/>
    </location>
</feature>
<dbReference type="AlphaFoldDB" id="A0AAD9XP01"/>
<feature type="chain" id="PRO_5042056809" description="Bifunctional inhibitor/plant lipid transfer protein/seed storage helical domain-containing protein" evidence="1">
    <location>
        <begin position="28"/>
        <end position="115"/>
    </location>
</feature>
<reference evidence="3" key="1">
    <citation type="journal article" date="2023" name="Plant J.">
        <title>Genome sequences and population genomics provide insights into the demographic history, inbreeding, and mutation load of two 'living fossil' tree species of Dipteronia.</title>
        <authorList>
            <person name="Feng Y."/>
            <person name="Comes H.P."/>
            <person name="Chen J."/>
            <person name="Zhu S."/>
            <person name="Lu R."/>
            <person name="Zhang X."/>
            <person name="Li P."/>
            <person name="Qiu J."/>
            <person name="Olsen K.M."/>
            <person name="Qiu Y."/>
        </authorList>
    </citation>
    <scope>NUCLEOTIDE SEQUENCE</scope>
    <source>
        <strain evidence="3">KIB01</strain>
    </source>
</reference>
<accession>A0AAD9XP01</accession>
<evidence type="ECO:0000313" key="4">
    <source>
        <dbReference type="Proteomes" id="UP001280121"/>
    </source>
</evidence>
<dbReference type="InterPro" id="IPR016140">
    <property type="entry name" value="Bifunc_inhib/LTP/seed_store"/>
</dbReference>
<evidence type="ECO:0000256" key="1">
    <source>
        <dbReference type="SAM" id="SignalP"/>
    </source>
</evidence>
<evidence type="ECO:0000313" key="3">
    <source>
        <dbReference type="EMBL" id="KAK2662842.1"/>
    </source>
</evidence>
<protein>
    <recommendedName>
        <fullName evidence="2">Bifunctional inhibitor/plant lipid transfer protein/seed storage helical domain-containing protein</fullName>
    </recommendedName>
</protein>
<organism evidence="3 4">
    <name type="scientific">Dipteronia dyeriana</name>
    <dbReference type="NCBI Taxonomy" id="168575"/>
    <lineage>
        <taxon>Eukaryota</taxon>
        <taxon>Viridiplantae</taxon>
        <taxon>Streptophyta</taxon>
        <taxon>Embryophyta</taxon>
        <taxon>Tracheophyta</taxon>
        <taxon>Spermatophyta</taxon>
        <taxon>Magnoliopsida</taxon>
        <taxon>eudicotyledons</taxon>
        <taxon>Gunneridae</taxon>
        <taxon>Pentapetalae</taxon>
        <taxon>rosids</taxon>
        <taxon>malvids</taxon>
        <taxon>Sapindales</taxon>
        <taxon>Sapindaceae</taxon>
        <taxon>Hippocastanoideae</taxon>
        <taxon>Acereae</taxon>
        <taxon>Dipteronia</taxon>
    </lineage>
</organism>
<proteinExistence type="predicted"/>
<dbReference type="SMART" id="SM00499">
    <property type="entry name" value="AAI"/>
    <property type="match status" value="1"/>
</dbReference>
<dbReference type="InterPro" id="IPR036312">
    <property type="entry name" value="Bifun_inhib/LTP/seed_sf"/>
</dbReference>
<dbReference type="Proteomes" id="UP001280121">
    <property type="component" value="Unassembled WGS sequence"/>
</dbReference>
<dbReference type="EMBL" id="JANJYI010000001">
    <property type="protein sequence ID" value="KAK2662842.1"/>
    <property type="molecule type" value="Genomic_DNA"/>
</dbReference>
<dbReference type="Gene3D" id="1.10.110.10">
    <property type="entry name" value="Plant lipid-transfer and hydrophobic proteins"/>
    <property type="match status" value="1"/>
</dbReference>
<feature type="signal peptide" evidence="1">
    <location>
        <begin position="1"/>
        <end position="27"/>
    </location>
</feature>
<dbReference type="Pfam" id="PF14368">
    <property type="entry name" value="LTP_2"/>
    <property type="match status" value="1"/>
</dbReference>
<keyword evidence="1" id="KW-0732">Signal</keyword>
<gene>
    <name evidence="3" type="ORF">Ddye_001416</name>
</gene>
<evidence type="ECO:0000259" key="2">
    <source>
        <dbReference type="SMART" id="SM00499"/>
    </source>
</evidence>
<keyword evidence="4" id="KW-1185">Reference proteome</keyword>
<dbReference type="InterPro" id="IPR044741">
    <property type="entry name" value="NsLTP-like"/>
</dbReference>
<comment type="caution">
    <text evidence="3">The sequence shown here is derived from an EMBL/GenBank/DDBJ whole genome shotgun (WGS) entry which is preliminary data.</text>
</comment>